<dbReference type="SMART" id="SM00248">
    <property type="entry name" value="ANK"/>
    <property type="match status" value="7"/>
</dbReference>
<dbReference type="Pfam" id="PF12796">
    <property type="entry name" value="Ank_2"/>
    <property type="match status" value="2"/>
</dbReference>
<dbReference type="AlphaFoldDB" id="A0A498SJW1"/>
<protein>
    <submittedName>
        <fullName evidence="4">Uncharacterized protein</fullName>
    </submittedName>
</protein>
<proteinExistence type="predicted"/>
<name>A0A498SJW1_ACAVI</name>
<dbReference type="PANTHER" id="PTHR24173">
    <property type="entry name" value="ANKYRIN REPEAT CONTAINING"/>
    <property type="match status" value="1"/>
</dbReference>
<dbReference type="STRING" id="6277.A0A498SJW1"/>
<dbReference type="SUPFAM" id="SSF48403">
    <property type="entry name" value="Ankyrin repeat"/>
    <property type="match status" value="1"/>
</dbReference>
<evidence type="ECO:0000256" key="1">
    <source>
        <dbReference type="ARBA" id="ARBA00022737"/>
    </source>
</evidence>
<dbReference type="Pfam" id="PF13637">
    <property type="entry name" value="Ank_4"/>
    <property type="match status" value="1"/>
</dbReference>
<dbReference type="InterPro" id="IPR002110">
    <property type="entry name" value="Ankyrin_rpt"/>
</dbReference>
<keyword evidence="5" id="KW-1185">Reference proteome</keyword>
<dbReference type="OrthoDB" id="10071877at2759"/>
<keyword evidence="2 3" id="KW-0040">ANK repeat</keyword>
<keyword evidence="1" id="KW-0677">Repeat</keyword>
<dbReference type="PROSITE" id="PS50088">
    <property type="entry name" value="ANK_REPEAT"/>
    <property type="match status" value="4"/>
</dbReference>
<evidence type="ECO:0000313" key="4">
    <source>
        <dbReference type="EMBL" id="VBB32136.1"/>
    </source>
</evidence>
<dbReference type="Pfam" id="PF00023">
    <property type="entry name" value="Ank"/>
    <property type="match status" value="1"/>
</dbReference>
<organism evidence="4 5">
    <name type="scientific">Acanthocheilonema viteae</name>
    <name type="common">Filarial nematode worm</name>
    <name type="synonym">Dipetalonema viteae</name>
    <dbReference type="NCBI Taxonomy" id="6277"/>
    <lineage>
        <taxon>Eukaryota</taxon>
        <taxon>Metazoa</taxon>
        <taxon>Ecdysozoa</taxon>
        <taxon>Nematoda</taxon>
        <taxon>Chromadorea</taxon>
        <taxon>Rhabditida</taxon>
        <taxon>Spirurina</taxon>
        <taxon>Spiruromorpha</taxon>
        <taxon>Filarioidea</taxon>
        <taxon>Onchocercidae</taxon>
        <taxon>Acanthocheilonema</taxon>
    </lineage>
</organism>
<dbReference type="InterPro" id="IPR036770">
    <property type="entry name" value="Ankyrin_rpt-contain_sf"/>
</dbReference>
<reference evidence="4 5" key="1">
    <citation type="submission" date="2018-08" db="EMBL/GenBank/DDBJ databases">
        <authorList>
            <person name="Laetsch R D."/>
            <person name="Stevens L."/>
            <person name="Kumar S."/>
            <person name="Blaxter L. M."/>
        </authorList>
    </citation>
    <scope>NUCLEOTIDE SEQUENCE [LARGE SCALE GENOMIC DNA]</scope>
</reference>
<evidence type="ECO:0000256" key="2">
    <source>
        <dbReference type="ARBA" id="ARBA00023043"/>
    </source>
</evidence>
<dbReference type="PROSITE" id="PS50297">
    <property type="entry name" value="ANK_REP_REGION"/>
    <property type="match status" value="4"/>
</dbReference>
<evidence type="ECO:0000313" key="5">
    <source>
        <dbReference type="Proteomes" id="UP000276991"/>
    </source>
</evidence>
<dbReference type="EMBL" id="UPTC01001556">
    <property type="protein sequence ID" value="VBB32136.1"/>
    <property type="molecule type" value="Genomic_DNA"/>
</dbReference>
<feature type="repeat" description="ANK" evidence="3">
    <location>
        <begin position="579"/>
        <end position="613"/>
    </location>
</feature>
<sequence length="673" mass="75010">MNPEAYRAIIFNSARDGNLRRLRIFLEDRSHEWLHHCLSSQKYQTPPLVIAARNGHFDVVKYLILQLEKGADVSITGTVTFDGEIIPGAPVLWAAAAAGHLDIVQYLVEEAGADINQTTHSNSSPLRGACYDGHYHIVQYLVKKGADIELANRHGHTPLMIAAFKMRVDIVRFLLNHGADPCRVSMKGDSHLQLKNHMYYLTSFTREHSLVALCLQRLLLGNTAMHDAAEAGSNEIVCMLLKAGAKNVKDDCSMTPMHCAALAGHEDVLKSLSAVATDQETRDALKLYGATLVDKKMDLSNAVRVWFEAINYGEPLRVRTALHVYDDLFEIDTAADISHVVGDPDAIRMQALIIRERIIGGAHHETHYFIRYRGAVYCDLGETNRCFELWMHALHLQQEHLCALHPSTVSTIGAFIDTFILTVNEGIIIANADGVRVTPLSRKCIMDVLEKAVYELERFNDGDIRIKTDEITDETDDENRCIEFLMLASLQLILLIRRLSPADSKLTSTVETEADEENIDTSLSHIVTRLTLVSKSLNLYPLHAACHDIDKPVTARFPCACIITMLIDSGIDVNTKNSLGNTPLHTVLLSSNPRLSIVKLLLQNGATLLARNDDDETCMELISAKLPRATGQLKLGRYITLMGLAANVVRRNSYEAEYKKIVPKDLLEFLDLH</sequence>
<feature type="repeat" description="ANK" evidence="3">
    <location>
        <begin position="154"/>
        <end position="180"/>
    </location>
</feature>
<dbReference type="Proteomes" id="UP000276991">
    <property type="component" value="Unassembled WGS sequence"/>
</dbReference>
<dbReference type="PRINTS" id="PR01415">
    <property type="entry name" value="ANKYRIN"/>
</dbReference>
<feature type="repeat" description="ANK" evidence="3">
    <location>
        <begin position="121"/>
        <end position="153"/>
    </location>
</feature>
<evidence type="ECO:0000256" key="3">
    <source>
        <dbReference type="PROSITE-ProRule" id="PRU00023"/>
    </source>
</evidence>
<feature type="repeat" description="ANK" evidence="3">
    <location>
        <begin position="220"/>
        <end position="245"/>
    </location>
</feature>
<accession>A0A498SJW1</accession>
<gene>
    <name evidence="4" type="ORF">NAV_LOCUS6927</name>
</gene>
<dbReference type="PANTHER" id="PTHR24173:SF85">
    <property type="entry name" value="PROTEIN FEM-1 HOMOLOG CG6966"/>
    <property type="match status" value="1"/>
</dbReference>
<dbReference type="Gene3D" id="1.25.40.20">
    <property type="entry name" value="Ankyrin repeat-containing domain"/>
    <property type="match status" value="3"/>
</dbReference>